<evidence type="ECO:0000313" key="2">
    <source>
        <dbReference type="Proteomes" id="UP001596977"/>
    </source>
</evidence>
<dbReference type="Gene3D" id="2.40.10.10">
    <property type="entry name" value="Trypsin-like serine proteases"/>
    <property type="match status" value="1"/>
</dbReference>
<reference evidence="2" key="1">
    <citation type="journal article" date="2019" name="Int. J. Syst. Evol. Microbiol.">
        <title>The Global Catalogue of Microorganisms (GCM) 10K type strain sequencing project: providing services to taxonomists for standard genome sequencing and annotation.</title>
        <authorList>
            <consortium name="The Broad Institute Genomics Platform"/>
            <consortium name="The Broad Institute Genome Sequencing Center for Infectious Disease"/>
            <person name="Wu L."/>
            <person name="Ma J."/>
        </authorList>
    </citation>
    <scope>NUCLEOTIDE SEQUENCE [LARGE SCALE GENOMIC DNA]</scope>
    <source>
        <strain evidence="2">CCUG 62982</strain>
    </source>
</reference>
<dbReference type="InterPro" id="IPR043504">
    <property type="entry name" value="Peptidase_S1_PA_chymotrypsin"/>
</dbReference>
<dbReference type="Proteomes" id="UP001596977">
    <property type="component" value="Unassembled WGS sequence"/>
</dbReference>
<keyword evidence="1" id="KW-0645">Protease</keyword>
<gene>
    <name evidence="1" type="ORF">ACFQ1E_14345</name>
</gene>
<dbReference type="RefSeq" id="WP_264945189.1">
    <property type="nucleotide sequence ID" value="NZ_JAPDRA010000007.1"/>
</dbReference>
<dbReference type="SUPFAM" id="SSF50494">
    <property type="entry name" value="Trypsin-like serine proteases"/>
    <property type="match status" value="1"/>
</dbReference>
<dbReference type="InterPro" id="IPR009003">
    <property type="entry name" value="Peptidase_S1_PA"/>
</dbReference>
<name>A0ABW3HD04_9SPHN</name>
<dbReference type="Pfam" id="PF13365">
    <property type="entry name" value="Trypsin_2"/>
    <property type="match status" value="1"/>
</dbReference>
<keyword evidence="2" id="KW-1185">Reference proteome</keyword>
<proteinExistence type="predicted"/>
<dbReference type="GO" id="GO:0008233">
    <property type="term" value="F:peptidase activity"/>
    <property type="evidence" value="ECO:0007669"/>
    <property type="project" value="UniProtKB-KW"/>
</dbReference>
<accession>A0ABW3HD04</accession>
<organism evidence="1 2">
    <name type="scientific">Sphingomonas canadensis</name>
    <dbReference type="NCBI Taxonomy" id="1219257"/>
    <lineage>
        <taxon>Bacteria</taxon>
        <taxon>Pseudomonadati</taxon>
        <taxon>Pseudomonadota</taxon>
        <taxon>Alphaproteobacteria</taxon>
        <taxon>Sphingomonadales</taxon>
        <taxon>Sphingomonadaceae</taxon>
        <taxon>Sphingomonas</taxon>
    </lineage>
</organism>
<evidence type="ECO:0000313" key="1">
    <source>
        <dbReference type="EMBL" id="MFD0947526.1"/>
    </source>
</evidence>
<dbReference type="GO" id="GO:0006508">
    <property type="term" value="P:proteolysis"/>
    <property type="evidence" value="ECO:0007669"/>
    <property type="project" value="UniProtKB-KW"/>
</dbReference>
<sequence length="324" mass="34995">MPFPSKKEYPDERGLFVVQDPQVRARILPLFSFDPQAPAERPVGHGTAFRIDPWGTCATAFHVVEDLLTVAGGQAVLRDDIRLAALEFEGIGYGTFALPKDSWRPFSGMFSLSRVDVPLVGTPRVRNVTELAALSIERSGSANGPTPYLPIDMRQWQPKVGERVMALGFADLDVDAHGEGDARAMSQYLYGSEAAICEIQKPDLQTNRPWPVFRVEADWPGGMSGGPVFNEEGNVIGLVSTGLVGGGIGTATSFAGWNVAEGTFRTLDPSNPGALLCWTAFDAEDRIVSYAPAKDMLLPLVADGRATEIHATALNPETGNYFLL</sequence>
<dbReference type="EMBL" id="JBHTJG010000007">
    <property type="protein sequence ID" value="MFD0947526.1"/>
    <property type="molecule type" value="Genomic_DNA"/>
</dbReference>
<comment type="caution">
    <text evidence="1">The sequence shown here is derived from an EMBL/GenBank/DDBJ whole genome shotgun (WGS) entry which is preliminary data.</text>
</comment>
<protein>
    <submittedName>
        <fullName evidence="1">Serine protease</fullName>
    </submittedName>
</protein>
<keyword evidence="1" id="KW-0378">Hydrolase</keyword>